<dbReference type="RefSeq" id="WP_345264717.1">
    <property type="nucleotide sequence ID" value="NZ_BAABIM010000002.1"/>
</dbReference>
<gene>
    <name evidence="1" type="ORF">GCM10023226_17000</name>
</gene>
<evidence type="ECO:0000313" key="1">
    <source>
        <dbReference type="EMBL" id="GAA4680425.1"/>
    </source>
</evidence>
<sequence>MKHMRRYIARTVLVTSTGGTFKGTLDAADADGVTLGHVTGYGANAGPLDGQVVIPTAAIQWAQVV</sequence>
<proteinExistence type="predicted"/>
<dbReference type="Proteomes" id="UP001500621">
    <property type="component" value="Unassembled WGS sequence"/>
</dbReference>
<protein>
    <submittedName>
        <fullName evidence="1">Uncharacterized protein</fullName>
    </submittedName>
</protein>
<keyword evidence="2" id="KW-1185">Reference proteome</keyword>
<organism evidence="1 2">
    <name type="scientific">Nocardioides nanhaiensis</name>
    <dbReference type="NCBI Taxonomy" id="1476871"/>
    <lineage>
        <taxon>Bacteria</taxon>
        <taxon>Bacillati</taxon>
        <taxon>Actinomycetota</taxon>
        <taxon>Actinomycetes</taxon>
        <taxon>Propionibacteriales</taxon>
        <taxon>Nocardioidaceae</taxon>
        <taxon>Nocardioides</taxon>
    </lineage>
</organism>
<reference evidence="2" key="1">
    <citation type="journal article" date="2019" name="Int. J. Syst. Evol. Microbiol.">
        <title>The Global Catalogue of Microorganisms (GCM) 10K type strain sequencing project: providing services to taxonomists for standard genome sequencing and annotation.</title>
        <authorList>
            <consortium name="The Broad Institute Genomics Platform"/>
            <consortium name="The Broad Institute Genome Sequencing Center for Infectious Disease"/>
            <person name="Wu L."/>
            <person name="Ma J."/>
        </authorList>
    </citation>
    <scope>NUCLEOTIDE SEQUENCE [LARGE SCALE GENOMIC DNA]</scope>
    <source>
        <strain evidence="2">JCM 18127</strain>
    </source>
</reference>
<accession>A0ABP8W636</accession>
<name>A0ABP8W636_9ACTN</name>
<comment type="caution">
    <text evidence="1">The sequence shown here is derived from an EMBL/GenBank/DDBJ whole genome shotgun (WGS) entry which is preliminary data.</text>
</comment>
<evidence type="ECO:0000313" key="2">
    <source>
        <dbReference type="Proteomes" id="UP001500621"/>
    </source>
</evidence>
<dbReference type="EMBL" id="BAABIM010000002">
    <property type="protein sequence ID" value="GAA4680425.1"/>
    <property type="molecule type" value="Genomic_DNA"/>
</dbReference>